<evidence type="ECO:0000259" key="6">
    <source>
        <dbReference type="Pfam" id="PF07980"/>
    </source>
</evidence>
<evidence type="ECO:0000256" key="3">
    <source>
        <dbReference type="ARBA" id="ARBA00022729"/>
    </source>
</evidence>
<comment type="similarity">
    <text evidence="2">Belongs to the SusD family.</text>
</comment>
<proteinExistence type="inferred from homology"/>
<dbReference type="Pfam" id="PF14322">
    <property type="entry name" value="SusD-like_3"/>
    <property type="match status" value="1"/>
</dbReference>
<evidence type="ECO:0000256" key="2">
    <source>
        <dbReference type="ARBA" id="ARBA00006275"/>
    </source>
</evidence>
<keyword evidence="9" id="KW-1185">Reference proteome</keyword>
<protein>
    <submittedName>
        <fullName evidence="8">RagB/SusD family nutrient uptake outer membrane protein</fullName>
    </submittedName>
</protein>
<dbReference type="OrthoDB" id="691231at2"/>
<evidence type="ECO:0000256" key="4">
    <source>
        <dbReference type="ARBA" id="ARBA00023136"/>
    </source>
</evidence>
<dbReference type="InterPro" id="IPR033985">
    <property type="entry name" value="SusD-like_N"/>
</dbReference>
<keyword evidence="4" id="KW-0472">Membrane</keyword>
<gene>
    <name evidence="8" type="ORF">EZ456_06665</name>
</gene>
<evidence type="ECO:0000256" key="5">
    <source>
        <dbReference type="ARBA" id="ARBA00023237"/>
    </source>
</evidence>
<name>A0A4R0Q5K5_9SPHI</name>
<evidence type="ECO:0000313" key="9">
    <source>
        <dbReference type="Proteomes" id="UP000293925"/>
    </source>
</evidence>
<evidence type="ECO:0000256" key="1">
    <source>
        <dbReference type="ARBA" id="ARBA00004442"/>
    </source>
</evidence>
<feature type="domain" description="RagB/SusD" evidence="6">
    <location>
        <begin position="325"/>
        <end position="570"/>
    </location>
</feature>
<sequence length="570" mass="63835">MKIKNTNYIFLIVLIVCGSCQKLDRELDTDLTKDQLESTYNSLQSLLTGVYSTLPYGLTQLDRATMASATDEAEFTNETNRVQLLNQGAWTAINNPADVWGAFYQGIRRANLFIETADPAKVNLDIFKGTANYQIRIDEIKRWEFEVRFLRAFYYFELIKRYGGVPIITKTLNENDVASLKRNTLEECVKFIADECDLAAANLPVSSGAYATADQGRATKAAALTLKSRLLLYAASDLFNTPSWAIGFTNTQLVSLPAGDRMARWKAAADAAKAVIDLPAVPALTANTNYRTLFTTPYATGVIFARRTEANNEFELANFSVGFDRGQGGITPSQNLVDDYEIRIGTTWVDFDWNNPAHSAAPYTNRDPRMALTVVTNGSSFQSRAVPIQTFTGGLDGAPKPNATKTGYYLRKYVNEATNLTTGAGNAVHSWIYFRIEEVFLNYAEALNEYAPGNPDIKIYYDRVRTRAGVALTGLNTTENQVKVRDRIRRERRVEFAFEDHRAWDARRWMIAPTVFNAPLRGVTVANTMPAATYTPFNLEARNFTPKMYLFPIPLNELNIAKGLVQNPLW</sequence>
<comment type="caution">
    <text evidence="8">The sequence shown here is derived from an EMBL/GenBank/DDBJ whole genome shotgun (WGS) entry which is preliminary data.</text>
</comment>
<evidence type="ECO:0000313" key="8">
    <source>
        <dbReference type="EMBL" id="TCD28359.1"/>
    </source>
</evidence>
<comment type="subcellular location">
    <subcellularLocation>
        <location evidence="1">Cell outer membrane</location>
    </subcellularLocation>
</comment>
<dbReference type="Proteomes" id="UP000293925">
    <property type="component" value="Unassembled WGS sequence"/>
</dbReference>
<dbReference type="InterPro" id="IPR012944">
    <property type="entry name" value="SusD_RagB_dom"/>
</dbReference>
<dbReference type="InterPro" id="IPR011990">
    <property type="entry name" value="TPR-like_helical_dom_sf"/>
</dbReference>
<dbReference type="GO" id="GO:0009279">
    <property type="term" value="C:cell outer membrane"/>
    <property type="evidence" value="ECO:0007669"/>
    <property type="project" value="UniProtKB-SubCell"/>
</dbReference>
<feature type="domain" description="SusD-like N-terminal" evidence="7">
    <location>
        <begin position="23"/>
        <end position="232"/>
    </location>
</feature>
<dbReference type="Gene3D" id="1.25.40.390">
    <property type="match status" value="1"/>
</dbReference>
<dbReference type="EMBL" id="SJSO01000004">
    <property type="protein sequence ID" value="TCD28359.1"/>
    <property type="molecule type" value="Genomic_DNA"/>
</dbReference>
<keyword evidence="5" id="KW-0998">Cell outer membrane</keyword>
<keyword evidence="3" id="KW-0732">Signal</keyword>
<evidence type="ECO:0000259" key="7">
    <source>
        <dbReference type="Pfam" id="PF14322"/>
    </source>
</evidence>
<accession>A0A4R0Q5K5</accession>
<dbReference type="SUPFAM" id="SSF48452">
    <property type="entry name" value="TPR-like"/>
    <property type="match status" value="1"/>
</dbReference>
<reference evidence="8 9" key="1">
    <citation type="submission" date="2019-02" db="EMBL/GenBank/DDBJ databases">
        <title>Pedobacter sp. RP-3-21 sp. nov., isolated from Arctic soil.</title>
        <authorList>
            <person name="Dahal R.H."/>
        </authorList>
    </citation>
    <scope>NUCLEOTIDE SEQUENCE [LARGE SCALE GENOMIC DNA]</scope>
    <source>
        <strain evidence="8 9">RP-3-21</strain>
    </source>
</reference>
<dbReference type="Pfam" id="PF07980">
    <property type="entry name" value="SusD_RagB"/>
    <property type="match status" value="1"/>
</dbReference>
<dbReference type="AlphaFoldDB" id="A0A4R0Q5K5"/>
<dbReference type="RefSeq" id="WP_131528514.1">
    <property type="nucleotide sequence ID" value="NZ_SJSO01000004.1"/>
</dbReference>
<organism evidence="8 9">
    <name type="scientific">Pedobacter psychrodurus</name>
    <dbReference type="NCBI Taxonomy" id="2530456"/>
    <lineage>
        <taxon>Bacteria</taxon>
        <taxon>Pseudomonadati</taxon>
        <taxon>Bacteroidota</taxon>
        <taxon>Sphingobacteriia</taxon>
        <taxon>Sphingobacteriales</taxon>
        <taxon>Sphingobacteriaceae</taxon>
        <taxon>Pedobacter</taxon>
    </lineage>
</organism>